<reference evidence="2 3" key="1">
    <citation type="submission" date="2017-06" db="EMBL/GenBank/DDBJ databases">
        <title>Hymenobacter amundsenii sp. nov. isolated from regoliths in Antarctica.</title>
        <authorList>
            <person name="Sedlacek I."/>
            <person name="Kralova S."/>
            <person name="Pantucek R."/>
            <person name="Svec P."/>
            <person name="Holochova P."/>
            <person name="Stankova E."/>
            <person name="Vrbovska V."/>
            <person name="Busse H.-J."/>
        </authorList>
    </citation>
    <scope>NUCLEOTIDE SEQUENCE [LARGE SCALE GENOMIC DNA]</scope>
    <source>
        <strain evidence="2 3">CCM 8682</strain>
    </source>
</reference>
<evidence type="ECO:0000313" key="3">
    <source>
        <dbReference type="Proteomes" id="UP000197277"/>
    </source>
</evidence>
<comment type="caution">
    <text evidence="2">The sequence shown here is derived from an EMBL/GenBank/DDBJ whole genome shotgun (WGS) entry which is preliminary data.</text>
</comment>
<dbReference type="EMBL" id="NIRR01000018">
    <property type="protein sequence ID" value="OWP62900.1"/>
    <property type="molecule type" value="Genomic_DNA"/>
</dbReference>
<dbReference type="AlphaFoldDB" id="A0A246FK17"/>
<organism evidence="2 3">
    <name type="scientific">Hymenobacter amundsenii</name>
    <dbReference type="NCBI Taxonomy" id="2006685"/>
    <lineage>
        <taxon>Bacteria</taxon>
        <taxon>Pseudomonadati</taxon>
        <taxon>Bacteroidota</taxon>
        <taxon>Cytophagia</taxon>
        <taxon>Cytophagales</taxon>
        <taxon>Hymenobacteraceae</taxon>
        <taxon>Hymenobacter</taxon>
    </lineage>
</organism>
<evidence type="ECO:0000313" key="2">
    <source>
        <dbReference type="EMBL" id="OWP62900.1"/>
    </source>
</evidence>
<gene>
    <name evidence="2" type="ORF">CDA63_11825</name>
</gene>
<feature type="region of interest" description="Disordered" evidence="1">
    <location>
        <begin position="107"/>
        <end position="136"/>
    </location>
</feature>
<proteinExistence type="predicted"/>
<dbReference type="RefSeq" id="WP_088464663.1">
    <property type="nucleotide sequence ID" value="NZ_NIRR01000018.1"/>
</dbReference>
<protein>
    <submittedName>
        <fullName evidence="2">Uncharacterized protein</fullName>
    </submittedName>
</protein>
<keyword evidence="3" id="KW-1185">Reference proteome</keyword>
<accession>A0A246FK17</accession>
<dbReference type="Proteomes" id="UP000197277">
    <property type="component" value="Unassembled WGS sequence"/>
</dbReference>
<name>A0A246FK17_9BACT</name>
<sequence length="136" mass="14051">MLRPLVQLEGELQELPAGGVLNALVTAVRPWTAGAQVAGTLVESAGLVYLTTTARANGAVPPGSTTTATYRALELEPFAASELPAAHTAAAGLTLRPLLAYILRQLPSGSTTTPPPTADPGDSYTETDYTEPEYSA</sequence>
<evidence type="ECO:0000256" key="1">
    <source>
        <dbReference type="SAM" id="MobiDB-lite"/>
    </source>
</evidence>